<feature type="domain" description="Restriction endonuclease type IV Mrr" evidence="1">
    <location>
        <begin position="188"/>
        <end position="245"/>
    </location>
</feature>
<dbReference type="STRING" id="260084.SAMN02927928_3041"/>
<proteinExistence type="predicted"/>
<gene>
    <name evidence="2" type="ORF">SAMN02927928_3041</name>
</gene>
<evidence type="ECO:0000313" key="3">
    <source>
        <dbReference type="Proteomes" id="UP000199150"/>
    </source>
</evidence>
<protein>
    <recommendedName>
        <fullName evidence="1">Restriction endonuclease type IV Mrr domain-containing protein</fullName>
    </recommendedName>
</protein>
<dbReference type="InterPro" id="IPR007560">
    <property type="entry name" value="Restrct_endonuc_IV_Mrr"/>
</dbReference>
<dbReference type="Pfam" id="PF04471">
    <property type="entry name" value="Mrr_cat"/>
    <property type="match status" value="1"/>
</dbReference>
<evidence type="ECO:0000259" key="1">
    <source>
        <dbReference type="Pfam" id="PF04471"/>
    </source>
</evidence>
<evidence type="ECO:0000313" key="2">
    <source>
        <dbReference type="EMBL" id="SCW73300.1"/>
    </source>
</evidence>
<dbReference type="GO" id="GO:0004519">
    <property type="term" value="F:endonuclease activity"/>
    <property type="evidence" value="ECO:0007669"/>
    <property type="project" value="InterPro"/>
</dbReference>
<accession>A0A1G4SVV5</accession>
<dbReference type="RefSeq" id="WP_090649698.1">
    <property type="nucleotide sequence ID" value="NZ_CBCRYE010000008.1"/>
</dbReference>
<keyword evidence="3" id="KW-1185">Reference proteome</keyword>
<organism evidence="2 3">
    <name type="scientific">Asticcacaulis taihuensis</name>
    <dbReference type="NCBI Taxonomy" id="260084"/>
    <lineage>
        <taxon>Bacteria</taxon>
        <taxon>Pseudomonadati</taxon>
        <taxon>Pseudomonadota</taxon>
        <taxon>Alphaproteobacteria</taxon>
        <taxon>Caulobacterales</taxon>
        <taxon>Caulobacteraceae</taxon>
        <taxon>Asticcacaulis</taxon>
    </lineage>
</organism>
<name>A0A1G4SVV5_9CAUL</name>
<dbReference type="Proteomes" id="UP000199150">
    <property type="component" value="Unassembled WGS sequence"/>
</dbReference>
<reference evidence="3" key="1">
    <citation type="submission" date="2016-10" db="EMBL/GenBank/DDBJ databases">
        <authorList>
            <person name="Varghese N."/>
            <person name="Submissions S."/>
        </authorList>
    </citation>
    <scope>NUCLEOTIDE SEQUENCE [LARGE SCALE GENOMIC DNA]</scope>
    <source>
        <strain evidence="3">CGMCC 1.3431</strain>
    </source>
</reference>
<sequence>MPRIQGSKAYYIKLGPGGAWETTCLNEGTLRLGHNEIPHELAQTKDREAIRQRFIDLGVSSAKASDKTRELLTFYAGDESVIWITFSRGLLWWCHAMAEVKPTPDGDDRGARWKRCVTPWSSFSVGGALLHISALSGRLTRTAGYRQNICNIADTDYLLARLNDEPQPDIAKAVEARDNLSTALVRLIAKLSWQDFELFVDLIFTSSGWRRTGALGGTQKTVDIELELPSTNERAFVQVKSATNQSEFDQYLSAFGSRPETRMFYAYHTLDKGCALNCAEKGVAILGPERLSKMALNAGLTDWLIQKAS</sequence>
<dbReference type="AlphaFoldDB" id="A0A1G4SVV5"/>
<dbReference type="GO" id="GO:0003677">
    <property type="term" value="F:DNA binding"/>
    <property type="evidence" value="ECO:0007669"/>
    <property type="project" value="InterPro"/>
</dbReference>
<dbReference type="GO" id="GO:0009307">
    <property type="term" value="P:DNA restriction-modification system"/>
    <property type="evidence" value="ECO:0007669"/>
    <property type="project" value="InterPro"/>
</dbReference>
<dbReference type="EMBL" id="FMTS01000005">
    <property type="protein sequence ID" value="SCW73300.1"/>
    <property type="molecule type" value="Genomic_DNA"/>
</dbReference>
<dbReference type="OrthoDB" id="819552at2"/>